<dbReference type="EMBL" id="KI912113">
    <property type="protein sequence ID" value="ETS80114.1"/>
    <property type="molecule type" value="Genomic_DNA"/>
</dbReference>
<evidence type="ECO:0000313" key="2">
    <source>
        <dbReference type="Proteomes" id="UP000030651"/>
    </source>
</evidence>
<proteinExistence type="predicted"/>
<dbReference type="RefSeq" id="XP_007834415.1">
    <property type="nucleotide sequence ID" value="XM_007836224.1"/>
</dbReference>
<protein>
    <submittedName>
        <fullName evidence="1">Uncharacterized protein</fullName>
    </submittedName>
</protein>
<dbReference type="GeneID" id="19272656"/>
<dbReference type="eggNOG" id="ENOG502SZ93">
    <property type="taxonomic scope" value="Eukaryota"/>
</dbReference>
<reference evidence="2" key="1">
    <citation type="journal article" date="2015" name="BMC Genomics">
        <title>Genomic and transcriptomic analysis of the endophytic fungus Pestalotiopsis fici reveals its lifestyle and high potential for synthesis of natural products.</title>
        <authorList>
            <person name="Wang X."/>
            <person name="Zhang X."/>
            <person name="Liu L."/>
            <person name="Xiang M."/>
            <person name="Wang W."/>
            <person name="Sun X."/>
            <person name="Che Y."/>
            <person name="Guo L."/>
            <person name="Liu G."/>
            <person name="Guo L."/>
            <person name="Wang C."/>
            <person name="Yin W.B."/>
            <person name="Stadler M."/>
            <person name="Zhang X."/>
            <person name="Liu X."/>
        </authorList>
    </citation>
    <scope>NUCLEOTIDE SEQUENCE [LARGE SCALE GENOMIC DNA]</scope>
    <source>
        <strain evidence="2">W106-1 / CGMCC3.15140</strain>
    </source>
</reference>
<accession>W3X267</accession>
<organism evidence="1 2">
    <name type="scientific">Pestalotiopsis fici (strain W106-1 / CGMCC3.15140)</name>
    <dbReference type="NCBI Taxonomy" id="1229662"/>
    <lineage>
        <taxon>Eukaryota</taxon>
        <taxon>Fungi</taxon>
        <taxon>Dikarya</taxon>
        <taxon>Ascomycota</taxon>
        <taxon>Pezizomycotina</taxon>
        <taxon>Sordariomycetes</taxon>
        <taxon>Xylariomycetidae</taxon>
        <taxon>Amphisphaeriales</taxon>
        <taxon>Sporocadaceae</taxon>
        <taxon>Pestalotiopsis</taxon>
    </lineage>
</organism>
<dbReference type="Proteomes" id="UP000030651">
    <property type="component" value="Unassembled WGS sequence"/>
</dbReference>
<dbReference type="HOGENOM" id="CLU_196215_0_0_1"/>
<dbReference type="KEGG" id="pfy:PFICI_07643"/>
<name>W3X267_PESFW</name>
<evidence type="ECO:0000313" key="1">
    <source>
        <dbReference type="EMBL" id="ETS80114.1"/>
    </source>
</evidence>
<sequence length="80" mass="9070">MCKYYAHAFSCKHMSFTFARFCNPASFTQTPCDKRTIWHTIGLEEACDECQIWCPDKCPPPPPVVKVRRGGGGGVKMRRS</sequence>
<keyword evidence="2" id="KW-1185">Reference proteome</keyword>
<gene>
    <name evidence="1" type="ORF">PFICI_07643</name>
</gene>
<dbReference type="AlphaFoldDB" id="W3X267"/>
<dbReference type="OMA" id="CFYHAYT"/>
<dbReference type="InParanoid" id="W3X267"/>
<dbReference type="OrthoDB" id="3926238at2759"/>